<dbReference type="GO" id="GO:0016491">
    <property type="term" value="F:oxidoreductase activity"/>
    <property type="evidence" value="ECO:0007669"/>
    <property type="project" value="InterPro"/>
</dbReference>
<dbReference type="Gene3D" id="3.30.2070.10">
    <property type="entry name" value="Formate dehydrogenase/DMSO reductase"/>
    <property type="match status" value="1"/>
</dbReference>
<dbReference type="GO" id="GO:0009055">
    <property type="term" value="F:electron transfer activity"/>
    <property type="evidence" value="ECO:0007669"/>
    <property type="project" value="TreeGrafter"/>
</dbReference>
<accession>X0WEL7</accession>
<dbReference type="Gene3D" id="2.40.40.20">
    <property type="match status" value="1"/>
</dbReference>
<dbReference type="EMBL" id="BARS01037027">
    <property type="protein sequence ID" value="GAG21632.1"/>
    <property type="molecule type" value="Genomic_DNA"/>
</dbReference>
<dbReference type="GO" id="GO:0009061">
    <property type="term" value="P:anaerobic respiration"/>
    <property type="evidence" value="ECO:0007669"/>
    <property type="project" value="TreeGrafter"/>
</dbReference>
<dbReference type="InterPro" id="IPR050612">
    <property type="entry name" value="Prok_Mopterin_Oxidored"/>
</dbReference>
<feature type="non-terminal residue" evidence="2">
    <location>
        <position position="1"/>
    </location>
</feature>
<evidence type="ECO:0000313" key="2">
    <source>
        <dbReference type="EMBL" id="GAG21632.1"/>
    </source>
</evidence>
<protein>
    <recommendedName>
        <fullName evidence="1">Molybdopterin dinucleotide-binding domain-containing protein</fullName>
    </recommendedName>
</protein>
<dbReference type="Gene3D" id="3.40.228.10">
    <property type="entry name" value="Dimethylsulfoxide Reductase, domain 2"/>
    <property type="match status" value="1"/>
</dbReference>
<dbReference type="PANTHER" id="PTHR43742:SF3">
    <property type="entry name" value="DIMETHYL SULFOXIDE REDUCTASE DMSA"/>
    <property type="match status" value="1"/>
</dbReference>
<dbReference type="InterPro" id="IPR006657">
    <property type="entry name" value="MoPterin_dinucl-bd_dom"/>
</dbReference>
<comment type="caution">
    <text evidence="2">The sequence shown here is derived from an EMBL/GenBank/DDBJ whole genome shotgun (WGS) entry which is preliminary data.</text>
</comment>
<gene>
    <name evidence="2" type="ORF">S01H1_56826</name>
</gene>
<dbReference type="PANTHER" id="PTHR43742">
    <property type="entry name" value="TRIMETHYLAMINE-N-OXIDE REDUCTASE"/>
    <property type="match status" value="1"/>
</dbReference>
<organism evidence="2">
    <name type="scientific">marine sediment metagenome</name>
    <dbReference type="NCBI Taxonomy" id="412755"/>
    <lineage>
        <taxon>unclassified sequences</taxon>
        <taxon>metagenomes</taxon>
        <taxon>ecological metagenomes</taxon>
    </lineage>
</organism>
<dbReference type="Pfam" id="PF01568">
    <property type="entry name" value="Molydop_binding"/>
    <property type="match status" value="1"/>
</dbReference>
<reference evidence="2" key="1">
    <citation type="journal article" date="2014" name="Front. Microbiol.">
        <title>High frequency of phylogenetically diverse reductive dehalogenase-homologous genes in deep subseafloor sedimentary metagenomes.</title>
        <authorList>
            <person name="Kawai M."/>
            <person name="Futagami T."/>
            <person name="Toyoda A."/>
            <person name="Takaki Y."/>
            <person name="Nishi S."/>
            <person name="Hori S."/>
            <person name="Arai W."/>
            <person name="Tsubouchi T."/>
            <person name="Morono Y."/>
            <person name="Uchiyama I."/>
            <person name="Ito T."/>
            <person name="Fujiyama A."/>
            <person name="Inagaki F."/>
            <person name="Takami H."/>
        </authorList>
    </citation>
    <scope>NUCLEOTIDE SEQUENCE</scope>
    <source>
        <strain evidence="2">Expedition CK06-06</strain>
    </source>
</reference>
<dbReference type="GO" id="GO:0030288">
    <property type="term" value="C:outer membrane-bounded periplasmic space"/>
    <property type="evidence" value="ECO:0007669"/>
    <property type="project" value="TreeGrafter"/>
</dbReference>
<proteinExistence type="predicted"/>
<dbReference type="InterPro" id="IPR009010">
    <property type="entry name" value="Asp_de-COase-like_dom_sf"/>
</dbReference>
<dbReference type="AlphaFoldDB" id="X0WEL7"/>
<dbReference type="GO" id="GO:0043546">
    <property type="term" value="F:molybdopterin cofactor binding"/>
    <property type="evidence" value="ECO:0007669"/>
    <property type="project" value="InterPro"/>
</dbReference>
<dbReference type="SUPFAM" id="SSF53706">
    <property type="entry name" value="Formate dehydrogenase/DMSO reductase, domains 1-3"/>
    <property type="match status" value="1"/>
</dbReference>
<dbReference type="SUPFAM" id="SSF50692">
    <property type="entry name" value="ADC-like"/>
    <property type="match status" value="1"/>
</dbReference>
<name>X0WEL7_9ZZZZ</name>
<evidence type="ECO:0000259" key="1">
    <source>
        <dbReference type="Pfam" id="PF01568"/>
    </source>
</evidence>
<sequence>ANRLGFTDYNDKTDEEWVDVILQKSPLPDVEGFKERGFQKIDLPEPSVPFRAQIADPENNPFYTPSGKIEVHSQMIADMNLPHCPPIPKYIEPWESPSDPLAERYPLQLITTHTGRRAHTQFDNVPWLRELDPHAIRINRIDAEARGIKDGDAVKVFNDRGTMIIPAKIVETIMPGVVDLPQGAWYNPDDNGVDRGGCANVLTIDRPSPGGALPSNTALVQVEKA</sequence>
<dbReference type="GO" id="GO:0030151">
    <property type="term" value="F:molybdenum ion binding"/>
    <property type="evidence" value="ECO:0007669"/>
    <property type="project" value="TreeGrafter"/>
</dbReference>
<feature type="domain" description="Molybdopterin dinucleotide-binding" evidence="1">
    <location>
        <begin position="107"/>
        <end position="214"/>
    </location>
</feature>